<feature type="compositionally biased region" description="Polar residues" evidence="4">
    <location>
        <begin position="482"/>
        <end position="497"/>
    </location>
</feature>
<dbReference type="EMBL" id="JBHSPH010000002">
    <property type="protein sequence ID" value="MFC5862715.1"/>
    <property type="molecule type" value="Genomic_DNA"/>
</dbReference>
<comment type="caution">
    <text evidence="7">The sequence shown here is derived from an EMBL/GenBank/DDBJ whole genome shotgun (WGS) entry which is preliminary data.</text>
</comment>
<keyword evidence="2" id="KW-0472">Membrane</keyword>
<evidence type="ECO:0000259" key="6">
    <source>
        <dbReference type="Pfam" id="PF13525"/>
    </source>
</evidence>
<feature type="domain" description="Outer membrane lipoprotein BamD-like" evidence="6">
    <location>
        <begin position="58"/>
        <end position="230"/>
    </location>
</feature>
<feature type="signal peptide" evidence="5">
    <location>
        <begin position="1"/>
        <end position="33"/>
    </location>
</feature>
<accession>A0ABW1EF41</accession>
<reference evidence="8" key="1">
    <citation type="journal article" date="2019" name="Int. J. Syst. Evol. Microbiol.">
        <title>The Global Catalogue of Microorganisms (GCM) 10K type strain sequencing project: providing services to taxonomists for standard genome sequencing and annotation.</title>
        <authorList>
            <consortium name="The Broad Institute Genomics Platform"/>
            <consortium name="The Broad Institute Genome Sequencing Center for Infectious Disease"/>
            <person name="Wu L."/>
            <person name="Ma J."/>
        </authorList>
    </citation>
    <scope>NUCLEOTIDE SEQUENCE [LARGE SCALE GENOMIC DNA]</scope>
    <source>
        <strain evidence="8">JCM 4087</strain>
    </source>
</reference>
<evidence type="ECO:0000313" key="7">
    <source>
        <dbReference type="EMBL" id="MFC5862715.1"/>
    </source>
</evidence>
<proteinExistence type="predicted"/>
<dbReference type="InterPro" id="IPR039565">
    <property type="entry name" value="BamD-like"/>
</dbReference>
<evidence type="ECO:0000256" key="1">
    <source>
        <dbReference type="ARBA" id="ARBA00022729"/>
    </source>
</evidence>
<dbReference type="InterPro" id="IPR017689">
    <property type="entry name" value="BamD"/>
</dbReference>
<dbReference type="NCBIfam" id="TIGR03302">
    <property type="entry name" value="OM_YfiO"/>
    <property type="match status" value="1"/>
</dbReference>
<evidence type="ECO:0000256" key="3">
    <source>
        <dbReference type="ARBA" id="ARBA00023237"/>
    </source>
</evidence>
<dbReference type="Gene3D" id="1.25.40.10">
    <property type="entry name" value="Tetratricopeptide repeat domain"/>
    <property type="match status" value="1"/>
</dbReference>
<feature type="compositionally biased region" description="Basic and acidic residues" evidence="4">
    <location>
        <begin position="442"/>
        <end position="451"/>
    </location>
</feature>
<dbReference type="InterPro" id="IPR011990">
    <property type="entry name" value="TPR-like_helical_dom_sf"/>
</dbReference>
<feature type="region of interest" description="Disordered" evidence="4">
    <location>
        <begin position="34"/>
        <end position="55"/>
    </location>
</feature>
<dbReference type="Proteomes" id="UP001596091">
    <property type="component" value="Unassembled WGS sequence"/>
</dbReference>
<keyword evidence="3" id="KW-0998">Cell outer membrane</keyword>
<evidence type="ECO:0000256" key="4">
    <source>
        <dbReference type="SAM" id="MobiDB-lite"/>
    </source>
</evidence>
<organism evidence="7 8">
    <name type="scientific">Acidicapsa dinghuensis</name>
    <dbReference type="NCBI Taxonomy" id="2218256"/>
    <lineage>
        <taxon>Bacteria</taxon>
        <taxon>Pseudomonadati</taxon>
        <taxon>Acidobacteriota</taxon>
        <taxon>Terriglobia</taxon>
        <taxon>Terriglobales</taxon>
        <taxon>Acidobacteriaceae</taxon>
        <taxon>Acidicapsa</taxon>
    </lineage>
</organism>
<evidence type="ECO:0000256" key="5">
    <source>
        <dbReference type="SAM" id="SignalP"/>
    </source>
</evidence>
<evidence type="ECO:0000313" key="8">
    <source>
        <dbReference type="Proteomes" id="UP001596091"/>
    </source>
</evidence>
<protein>
    <submittedName>
        <fullName evidence="7">Outer membrane protein assembly factor BamD</fullName>
    </submittedName>
</protein>
<name>A0ABW1EF41_9BACT</name>
<gene>
    <name evidence="7" type="primary">bamD</name>
    <name evidence="7" type="ORF">ACFPT7_10475</name>
</gene>
<keyword evidence="8" id="KW-1185">Reference proteome</keyword>
<feature type="compositionally biased region" description="Low complexity" evidence="4">
    <location>
        <begin position="380"/>
        <end position="392"/>
    </location>
</feature>
<dbReference type="Pfam" id="PF13525">
    <property type="entry name" value="YfiO"/>
    <property type="match status" value="1"/>
</dbReference>
<evidence type="ECO:0000256" key="2">
    <source>
        <dbReference type="ARBA" id="ARBA00023136"/>
    </source>
</evidence>
<feature type="chain" id="PRO_5045614336" evidence="5">
    <location>
        <begin position="34"/>
        <end position="532"/>
    </location>
</feature>
<feature type="region of interest" description="Disordered" evidence="4">
    <location>
        <begin position="376"/>
        <end position="532"/>
    </location>
</feature>
<keyword evidence="1 5" id="KW-0732">Signal</keyword>
<dbReference type="RefSeq" id="WP_263336484.1">
    <property type="nucleotide sequence ID" value="NZ_JAGSYH010000003.1"/>
</dbReference>
<sequence>MSLFTCTMPGRTLRIVSTASILAIALSVIPANAKEKPKKHKKNEDLSANPLADVNSKQPDKQLYDKAMLALKKGRFDVARLDLQTLLNTYPQSEYQMRAKLAVGDAWFKEGGTAALAQAEAEYEDFITFFPTAPEAAEAKMKVGDIYFMQMEKPDRDYTNAEKAEQKYREMIQQFPDSSLIPRAKQRLREVQEVLAEREYQIGAYYSSRLNWPGSIARLQTVADTYPLYSRSDQVWLTIGDDYAGEAKQVQLAKGLPAAVRERLQQVYYDKAAAAYAKVVTRYPMAPMVEDARDRLIAMNRPIPEPTQAAIAESEAEEQSRQPVRFTDKALGMVKHGPVVVEAAHVGEPTMTSPTRTTAPEITKENQQIFLAAYKTSQPGSASSTTEAAGAAKPTSPNEPPRSDQPQAPLQFEKVGGSEDSGSGGNSVGVSIVSAPNSAADASKDANKPAEDPNAVVKSVGTTQTTLPAAEAPSAAPDQVNDIKSGSNPQPAAQTADANGKSAKAKKPKLDESEDASSKKKKKKGLSKLNPF</sequence>